<dbReference type="Proteomes" id="UP000271974">
    <property type="component" value="Unassembled WGS sequence"/>
</dbReference>
<organism evidence="2 3">
    <name type="scientific">Elysia chlorotica</name>
    <name type="common">Eastern emerald elysia</name>
    <name type="synonym">Sea slug</name>
    <dbReference type="NCBI Taxonomy" id="188477"/>
    <lineage>
        <taxon>Eukaryota</taxon>
        <taxon>Metazoa</taxon>
        <taxon>Spiralia</taxon>
        <taxon>Lophotrochozoa</taxon>
        <taxon>Mollusca</taxon>
        <taxon>Gastropoda</taxon>
        <taxon>Heterobranchia</taxon>
        <taxon>Euthyneura</taxon>
        <taxon>Panpulmonata</taxon>
        <taxon>Sacoglossa</taxon>
        <taxon>Placobranchoidea</taxon>
        <taxon>Plakobranchidae</taxon>
        <taxon>Elysia</taxon>
    </lineage>
</organism>
<dbReference type="PANTHER" id="PTHR21329:SF3">
    <property type="entry name" value="PHOSPHATIDYLINOSITOL N-ACETYLGLUCOSAMINYLTRANSFERASE SUBUNIT Q"/>
    <property type="match status" value="1"/>
</dbReference>
<evidence type="ECO:0000313" key="2">
    <source>
        <dbReference type="EMBL" id="RUS83697.1"/>
    </source>
</evidence>
<protein>
    <recommendedName>
        <fullName evidence="4">Phosphatidylinositol N-acetylglucosaminyltransferase subunit Q</fullName>
    </recommendedName>
</protein>
<dbReference type="STRING" id="188477.A0A3S0ZV73"/>
<accession>A0A3S0ZV73</accession>
<keyword evidence="1" id="KW-0472">Membrane</keyword>
<feature type="transmembrane region" description="Helical" evidence="1">
    <location>
        <begin position="73"/>
        <end position="92"/>
    </location>
</feature>
<dbReference type="GO" id="GO:0005783">
    <property type="term" value="C:endoplasmic reticulum"/>
    <property type="evidence" value="ECO:0007669"/>
    <property type="project" value="TreeGrafter"/>
</dbReference>
<feature type="transmembrane region" description="Helical" evidence="1">
    <location>
        <begin position="127"/>
        <end position="154"/>
    </location>
</feature>
<evidence type="ECO:0008006" key="4">
    <source>
        <dbReference type="Google" id="ProtNLM"/>
    </source>
</evidence>
<dbReference type="InterPro" id="IPR007720">
    <property type="entry name" value="PigQ/GPI1"/>
</dbReference>
<dbReference type="EMBL" id="RQTK01000234">
    <property type="protein sequence ID" value="RUS83697.1"/>
    <property type="molecule type" value="Genomic_DNA"/>
</dbReference>
<feature type="transmembrane region" description="Helical" evidence="1">
    <location>
        <begin position="99"/>
        <end position="121"/>
    </location>
</feature>
<evidence type="ECO:0000313" key="3">
    <source>
        <dbReference type="Proteomes" id="UP000271974"/>
    </source>
</evidence>
<sequence length="319" mass="36255">MLVGLYNCYSQQLFDSCLGVFAIVLVTSYCVHHQAAIIVLDWADGVASQLTDLVQWLMGAPAGLKLNAQLTNFLGHFFIYHIYLWTGYLSLLRSVMPSLLWYCSFVGVLGISAQLCLLRDLLSMLTLHIYCFYVYAAKIFSLQVYTMGSLWRLFRGKKWNALRSRVDSAVYSTDQLFVGTLFFTVLLFLLPTTALYYAVFTLLRLAALTFQGCLAYILDVIMVVPVFTFVLKIFRPKLVAGNVRFAVKHAMPDKQCLILHMQTCQIPLQDLLQITQTFFRPFPKTGLTWMEFVTHLATGKLIYPWVEPQTAAGSQKKVD</sequence>
<dbReference type="PANTHER" id="PTHR21329">
    <property type="entry name" value="PHOSPHATIDYLINOSITOL N-ACETYLGLUCOSAMINYLTRANSFERASE SUBUNIT Q-RELATED"/>
    <property type="match status" value="1"/>
</dbReference>
<reference evidence="2 3" key="1">
    <citation type="submission" date="2019-01" db="EMBL/GenBank/DDBJ databases">
        <title>A draft genome assembly of the solar-powered sea slug Elysia chlorotica.</title>
        <authorList>
            <person name="Cai H."/>
            <person name="Li Q."/>
            <person name="Fang X."/>
            <person name="Li J."/>
            <person name="Curtis N.E."/>
            <person name="Altenburger A."/>
            <person name="Shibata T."/>
            <person name="Feng M."/>
            <person name="Maeda T."/>
            <person name="Schwartz J.A."/>
            <person name="Shigenobu S."/>
            <person name="Lundholm N."/>
            <person name="Nishiyama T."/>
            <person name="Yang H."/>
            <person name="Hasebe M."/>
            <person name="Li S."/>
            <person name="Pierce S.K."/>
            <person name="Wang J."/>
        </authorList>
    </citation>
    <scope>NUCLEOTIDE SEQUENCE [LARGE SCALE GENOMIC DNA]</scope>
    <source>
        <strain evidence="2">EC2010</strain>
        <tissue evidence="2">Whole organism of an adult</tissue>
    </source>
</reference>
<dbReference type="GO" id="GO:0016020">
    <property type="term" value="C:membrane"/>
    <property type="evidence" value="ECO:0007669"/>
    <property type="project" value="InterPro"/>
</dbReference>
<dbReference type="Pfam" id="PF05024">
    <property type="entry name" value="Gpi1"/>
    <property type="match status" value="1"/>
</dbReference>
<feature type="transmembrane region" description="Helical" evidence="1">
    <location>
        <begin position="175"/>
        <end position="199"/>
    </location>
</feature>
<evidence type="ECO:0000256" key="1">
    <source>
        <dbReference type="SAM" id="Phobius"/>
    </source>
</evidence>
<name>A0A3S0ZV73_ELYCH</name>
<keyword evidence="3" id="KW-1185">Reference proteome</keyword>
<dbReference type="GO" id="GO:0006506">
    <property type="term" value="P:GPI anchor biosynthetic process"/>
    <property type="evidence" value="ECO:0007669"/>
    <property type="project" value="InterPro"/>
</dbReference>
<dbReference type="AlphaFoldDB" id="A0A3S0ZV73"/>
<feature type="transmembrane region" description="Helical" evidence="1">
    <location>
        <begin position="205"/>
        <end position="231"/>
    </location>
</feature>
<gene>
    <name evidence="2" type="ORF">EGW08_008545</name>
</gene>
<comment type="caution">
    <text evidence="2">The sequence shown here is derived from an EMBL/GenBank/DDBJ whole genome shotgun (WGS) entry which is preliminary data.</text>
</comment>
<proteinExistence type="predicted"/>
<keyword evidence="1" id="KW-0812">Transmembrane</keyword>
<keyword evidence="1" id="KW-1133">Transmembrane helix</keyword>
<dbReference type="OrthoDB" id="70250at2759"/>